<accession>A0A9W8YS57</accession>
<dbReference type="Proteomes" id="UP001140453">
    <property type="component" value="Unassembled WGS sequence"/>
</dbReference>
<dbReference type="InterPro" id="IPR036412">
    <property type="entry name" value="HAD-like_sf"/>
</dbReference>
<gene>
    <name evidence="4" type="ORF">N0V93_006577</name>
</gene>
<evidence type="ECO:0000313" key="5">
    <source>
        <dbReference type="Proteomes" id="UP001140453"/>
    </source>
</evidence>
<dbReference type="PROSITE" id="PS50969">
    <property type="entry name" value="FCP1"/>
    <property type="match status" value="1"/>
</dbReference>
<dbReference type="GO" id="GO:0005744">
    <property type="term" value="C:TIM23 mitochondrial import inner membrane translocase complex"/>
    <property type="evidence" value="ECO:0007669"/>
    <property type="project" value="UniProtKB-UniRule"/>
</dbReference>
<comment type="caution">
    <text evidence="4">The sequence shown here is derived from an EMBL/GenBank/DDBJ whole genome shotgun (WGS) entry which is preliminary data.</text>
</comment>
<dbReference type="InterPro" id="IPR004274">
    <property type="entry name" value="FCP1_dom"/>
</dbReference>
<evidence type="ECO:0000259" key="3">
    <source>
        <dbReference type="PROSITE" id="PS50969"/>
    </source>
</evidence>
<dbReference type="Gene3D" id="3.40.50.1000">
    <property type="entry name" value="HAD superfamily/HAD-like"/>
    <property type="match status" value="1"/>
</dbReference>
<organism evidence="4 5">
    <name type="scientific">Gnomoniopsis smithogilvyi</name>
    <dbReference type="NCBI Taxonomy" id="1191159"/>
    <lineage>
        <taxon>Eukaryota</taxon>
        <taxon>Fungi</taxon>
        <taxon>Dikarya</taxon>
        <taxon>Ascomycota</taxon>
        <taxon>Pezizomycotina</taxon>
        <taxon>Sordariomycetes</taxon>
        <taxon>Sordariomycetidae</taxon>
        <taxon>Diaporthales</taxon>
        <taxon>Gnomoniaceae</taxon>
        <taxon>Gnomoniopsis</taxon>
    </lineage>
</organism>
<dbReference type="SUPFAM" id="SSF56784">
    <property type="entry name" value="HAD-like"/>
    <property type="match status" value="1"/>
</dbReference>
<feature type="domain" description="FCP1 homology" evidence="3">
    <location>
        <begin position="214"/>
        <end position="387"/>
    </location>
</feature>
<comment type="subcellular location">
    <subcellularLocation>
        <location evidence="1">Mitochondrion inner membrane</location>
        <topology evidence="1">Single-pass membrane protein</topology>
    </subcellularLocation>
</comment>
<protein>
    <recommendedName>
        <fullName evidence="1">Mitochondrial import inner membrane translocase subunit TIM50</fullName>
    </recommendedName>
</protein>
<dbReference type="PANTHER" id="PTHR12210">
    <property type="entry name" value="DULLARD PROTEIN PHOSPHATASE"/>
    <property type="match status" value="1"/>
</dbReference>
<name>A0A9W8YS57_9PEZI</name>
<keyword evidence="1" id="KW-0653">Protein transport</keyword>
<dbReference type="GO" id="GO:0015031">
    <property type="term" value="P:protein transport"/>
    <property type="evidence" value="ECO:0007669"/>
    <property type="project" value="UniProtKB-KW"/>
</dbReference>
<evidence type="ECO:0000256" key="1">
    <source>
        <dbReference type="RuleBase" id="RU365079"/>
    </source>
</evidence>
<keyword evidence="5" id="KW-1185">Reference proteome</keyword>
<keyword evidence="1" id="KW-0496">Mitochondrion</keyword>
<dbReference type="OrthoDB" id="1711508at2759"/>
<reference evidence="4" key="1">
    <citation type="submission" date="2022-10" db="EMBL/GenBank/DDBJ databases">
        <title>Tapping the CABI collections for fungal endophytes: first genome assemblies for Collariella, Neodidymelliopsis, Ascochyta clinopodiicola, Didymella pomorum, Didymosphaeria variabile, Neocosmospora piperis and Neocucurbitaria cava.</title>
        <authorList>
            <person name="Hill R."/>
        </authorList>
    </citation>
    <scope>NUCLEOTIDE SEQUENCE</scope>
    <source>
        <strain evidence="4">IMI 355082</strain>
    </source>
</reference>
<dbReference type="SMART" id="SM00577">
    <property type="entry name" value="CPDc"/>
    <property type="match status" value="1"/>
</dbReference>
<feature type="region of interest" description="Disordered" evidence="2">
    <location>
        <begin position="1"/>
        <end position="20"/>
    </location>
</feature>
<dbReference type="EMBL" id="JAPEVB010000004">
    <property type="protein sequence ID" value="KAJ4389115.1"/>
    <property type="molecule type" value="Genomic_DNA"/>
</dbReference>
<dbReference type="Pfam" id="PF03031">
    <property type="entry name" value="NIF"/>
    <property type="match status" value="1"/>
</dbReference>
<sequence length="405" mass="44759">MNQLDGSRTQVKKDHRGDQIQQNSAEAHKYFAGVNGYLAQSFPQQTNPLWPPMHSNMGPSGANQGTGYNGAPMPNAFNPSNMDPAQSHVSSDFLPQFLTPSMGTPSNMNTGSFTPAHSVWALAGAPQQGQLAKGNPFLDNQFAAFSQQNAISTPAGSAQNVSNMPTISVTKKTTSAAADRHRLEITAPSQESGGVPDPTDAYLMRASFLPKRRNQPGPLLVVIDLNGTLLYRPSRKNSTSFQSRRHAQEFVTYCVQTFWVVFWSSAKPENVKGMVNQLLSKPLRKQVVGVWGRDKFGLTEQDYNKRTQCYKRLTKLWNDPLIMSTYPKKRPGFEGGCWDQGNTVLIDDSVEKARSEPHNAITLPEYTGGIDDKGDVLPSVHDYLNELCYQEDVSAFMRAHPFKMA</sequence>
<dbReference type="InterPro" id="IPR050365">
    <property type="entry name" value="TIM50"/>
</dbReference>
<evidence type="ECO:0000256" key="2">
    <source>
        <dbReference type="SAM" id="MobiDB-lite"/>
    </source>
</evidence>
<comment type="subunit">
    <text evidence="1">Component of the TIM23 complex.</text>
</comment>
<dbReference type="AlphaFoldDB" id="A0A9W8YS57"/>
<evidence type="ECO:0000313" key="4">
    <source>
        <dbReference type="EMBL" id="KAJ4389115.1"/>
    </source>
</evidence>
<keyword evidence="1" id="KW-0813">Transport</keyword>
<proteinExistence type="inferred from homology"/>
<keyword evidence="1" id="KW-0809">Transit peptide</keyword>
<comment type="similarity">
    <text evidence="1">Belongs to the TIM50 family.</text>
</comment>
<keyword evidence="1" id="KW-0811">Translocation</keyword>
<dbReference type="InterPro" id="IPR023214">
    <property type="entry name" value="HAD_sf"/>
</dbReference>
<comment type="function">
    <text evidence="1">Essential component of the TIM23 complex, a complex that mediates the translocation of transit peptide-containing proteins across the mitochondrial inner membrane.</text>
</comment>